<name>A0A9D1LLP9_9CLOT</name>
<proteinExistence type="predicted"/>
<evidence type="ECO:0000256" key="2">
    <source>
        <dbReference type="SAM" id="MobiDB-lite"/>
    </source>
</evidence>
<dbReference type="AlphaFoldDB" id="A0A9D1LLP9"/>
<evidence type="ECO:0000256" key="1">
    <source>
        <dbReference type="SAM" id="Coils"/>
    </source>
</evidence>
<keyword evidence="1" id="KW-0175">Coiled coil</keyword>
<comment type="caution">
    <text evidence="3">The sequence shown here is derived from an EMBL/GenBank/DDBJ whole genome shotgun (WGS) entry which is preliminary data.</text>
</comment>
<dbReference type="EMBL" id="DVMR01000046">
    <property type="protein sequence ID" value="HIU43782.1"/>
    <property type="molecule type" value="Genomic_DNA"/>
</dbReference>
<sequence>MATINPFALVQKQLTQAISAAQQAAKSAAQSSSSSGSSRRTSSGSSSGLGQSSSASWYTPVGANTDEEIRNKSPQSWNLIQQAKEDYTRAQAAGDAAGMARAHQTAEQIRAQFGYSGGEDGSLYVPYQTAPAYKPAVQQPMWDTSGWGAGSSSGVSQAQAEAQALYEQQLAELERAREAEQRALQAEIDRTLLALSAQIPGIERSAADANAAAYETWLRATNPFGAAAQRQSQLGLLNSGYSESSLASLGNTYQSVVGQNEQARVDSLRQIDLAREQTRLEGGIEKANQMAEFAKLIAQQRFNQGSALLDAAVQDRQLGLSQQQFAYEMGLAQRRLAYETDLARRELDYDMEQEDRRLTYEMEQEERSQLETLAELLARYGIFDGYRALGLSDEQIAAMEAYWRALQARE</sequence>
<feature type="compositionally biased region" description="Low complexity" evidence="2">
    <location>
        <begin position="20"/>
        <end position="56"/>
    </location>
</feature>
<accession>A0A9D1LLP9</accession>
<reference evidence="3" key="2">
    <citation type="journal article" date="2021" name="PeerJ">
        <title>Extensive microbial diversity within the chicken gut microbiome revealed by metagenomics and culture.</title>
        <authorList>
            <person name="Gilroy R."/>
            <person name="Ravi A."/>
            <person name="Getino M."/>
            <person name="Pursley I."/>
            <person name="Horton D.L."/>
            <person name="Alikhan N.F."/>
            <person name="Baker D."/>
            <person name="Gharbi K."/>
            <person name="Hall N."/>
            <person name="Watson M."/>
            <person name="Adriaenssens E.M."/>
            <person name="Foster-Nyarko E."/>
            <person name="Jarju S."/>
            <person name="Secka A."/>
            <person name="Antonio M."/>
            <person name="Oren A."/>
            <person name="Chaudhuri R.R."/>
            <person name="La Ragione R."/>
            <person name="Hildebrand F."/>
            <person name="Pallen M.J."/>
        </authorList>
    </citation>
    <scope>NUCLEOTIDE SEQUENCE</scope>
    <source>
        <strain evidence="3">CHK191-8634</strain>
    </source>
</reference>
<feature type="coiled-coil region" evidence="1">
    <location>
        <begin position="159"/>
        <end position="190"/>
    </location>
</feature>
<feature type="region of interest" description="Disordered" evidence="2">
    <location>
        <begin position="20"/>
        <end position="62"/>
    </location>
</feature>
<evidence type="ECO:0000313" key="4">
    <source>
        <dbReference type="Proteomes" id="UP000824073"/>
    </source>
</evidence>
<protein>
    <submittedName>
        <fullName evidence="3">Uncharacterized protein</fullName>
    </submittedName>
</protein>
<evidence type="ECO:0000313" key="3">
    <source>
        <dbReference type="EMBL" id="HIU43782.1"/>
    </source>
</evidence>
<dbReference type="Proteomes" id="UP000824073">
    <property type="component" value="Unassembled WGS sequence"/>
</dbReference>
<organism evidence="3 4">
    <name type="scientific">Candidatus Ventrousia excrementavium</name>
    <dbReference type="NCBI Taxonomy" id="2840961"/>
    <lineage>
        <taxon>Bacteria</taxon>
        <taxon>Bacillati</taxon>
        <taxon>Bacillota</taxon>
        <taxon>Clostridia</taxon>
        <taxon>Eubacteriales</taxon>
        <taxon>Clostridiaceae</taxon>
        <taxon>Clostridiaceae incertae sedis</taxon>
        <taxon>Candidatus Ventrousia</taxon>
    </lineage>
</organism>
<gene>
    <name evidence="3" type="ORF">IAB67_05735</name>
</gene>
<reference evidence="3" key="1">
    <citation type="submission" date="2020-10" db="EMBL/GenBank/DDBJ databases">
        <authorList>
            <person name="Gilroy R."/>
        </authorList>
    </citation>
    <scope>NUCLEOTIDE SEQUENCE</scope>
    <source>
        <strain evidence="3">CHK191-8634</strain>
    </source>
</reference>